<dbReference type="EMBL" id="AAWS01000066">
    <property type="protein sequence ID" value="EAY24542.1"/>
    <property type="molecule type" value="Genomic_DNA"/>
</dbReference>
<gene>
    <name evidence="1" type="ORF">M23134_06945</name>
</gene>
<name>A1ZYF8_MICM2</name>
<comment type="caution">
    <text evidence="1">The sequence shown here is derived from an EMBL/GenBank/DDBJ whole genome shotgun (WGS) entry which is preliminary data.</text>
</comment>
<proteinExistence type="predicted"/>
<accession>A1ZYF8</accession>
<reference evidence="1 2" key="1">
    <citation type="submission" date="2007-01" db="EMBL/GenBank/DDBJ databases">
        <authorList>
            <person name="Haygood M."/>
            <person name="Podell S."/>
            <person name="Anderson C."/>
            <person name="Hopkinson B."/>
            <person name="Roe K."/>
            <person name="Barbeau K."/>
            <person name="Gaasterland T."/>
            <person name="Ferriera S."/>
            <person name="Johnson J."/>
            <person name="Kravitz S."/>
            <person name="Beeson K."/>
            <person name="Sutton G."/>
            <person name="Rogers Y.-H."/>
            <person name="Friedman R."/>
            <person name="Frazier M."/>
            <person name="Venter J.C."/>
        </authorList>
    </citation>
    <scope>NUCLEOTIDE SEQUENCE [LARGE SCALE GENOMIC DNA]</scope>
    <source>
        <strain evidence="1 2">ATCC 23134</strain>
    </source>
</reference>
<dbReference type="Proteomes" id="UP000004095">
    <property type="component" value="Unassembled WGS sequence"/>
</dbReference>
<keyword evidence="2" id="KW-1185">Reference proteome</keyword>
<organism evidence="1 2">
    <name type="scientific">Microscilla marina ATCC 23134</name>
    <dbReference type="NCBI Taxonomy" id="313606"/>
    <lineage>
        <taxon>Bacteria</taxon>
        <taxon>Pseudomonadati</taxon>
        <taxon>Bacteroidota</taxon>
        <taxon>Cytophagia</taxon>
        <taxon>Cytophagales</taxon>
        <taxon>Microscillaceae</taxon>
        <taxon>Microscilla</taxon>
    </lineage>
</organism>
<evidence type="ECO:0000313" key="1">
    <source>
        <dbReference type="EMBL" id="EAY24542.1"/>
    </source>
</evidence>
<dbReference type="AlphaFoldDB" id="A1ZYF8"/>
<protein>
    <submittedName>
        <fullName evidence="1">Uncharacterized protein</fullName>
    </submittedName>
</protein>
<evidence type="ECO:0000313" key="2">
    <source>
        <dbReference type="Proteomes" id="UP000004095"/>
    </source>
</evidence>
<sequence>MFIYGVARSDVLPCSKKGTYNIYLQKIIYTNIAFGGHFSPETTISGHLKKIVTKKTGNFQFFFACKLCLAR</sequence>